<dbReference type="InterPro" id="IPR011990">
    <property type="entry name" value="TPR-like_helical_dom_sf"/>
</dbReference>
<evidence type="ECO:0000313" key="1">
    <source>
        <dbReference type="EMBL" id="PHT51626.1"/>
    </source>
</evidence>
<gene>
    <name evidence="1" type="ORF">CQW23_06088</name>
</gene>
<proteinExistence type="predicted"/>
<dbReference type="AlphaFoldDB" id="A0A2G2X296"/>
<dbReference type="SUPFAM" id="SSF48452">
    <property type="entry name" value="TPR-like"/>
    <property type="match status" value="1"/>
</dbReference>
<dbReference type="EMBL" id="MLFT02000003">
    <property type="protein sequence ID" value="PHT51626.1"/>
    <property type="molecule type" value="Genomic_DNA"/>
</dbReference>
<organism evidence="1 2">
    <name type="scientific">Capsicum baccatum</name>
    <name type="common">Peruvian pepper</name>
    <dbReference type="NCBI Taxonomy" id="33114"/>
    <lineage>
        <taxon>Eukaryota</taxon>
        <taxon>Viridiplantae</taxon>
        <taxon>Streptophyta</taxon>
        <taxon>Embryophyta</taxon>
        <taxon>Tracheophyta</taxon>
        <taxon>Spermatophyta</taxon>
        <taxon>Magnoliopsida</taxon>
        <taxon>eudicotyledons</taxon>
        <taxon>Gunneridae</taxon>
        <taxon>Pentapetalae</taxon>
        <taxon>asterids</taxon>
        <taxon>lamiids</taxon>
        <taxon>Solanales</taxon>
        <taxon>Solanaceae</taxon>
        <taxon>Solanoideae</taxon>
        <taxon>Capsiceae</taxon>
        <taxon>Capsicum</taxon>
    </lineage>
</organism>
<evidence type="ECO:0000313" key="2">
    <source>
        <dbReference type="Proteomes" id="UP000224567"/>
    </source>
</evidence>
<reference evidence="2" key="2">
    <citation type="journal article" date="2017" name="J. Anim. Genet.">
        <title>Multiple reference genome sequences of hot pepper reveal the massive evolution of plant disease resistance genes by retroduplication.</title>
        <authorList>
            <person name="Kim S."/>
            <person name="Park J."/>
            <person name="Yeom S.-I."/>
            <person name="Kim Y.-M."/>
            <person name="Seo E."/>
            <person name="Kim K.-T."/>
            <person name="Kim M.-S."/>
            <person name="Lee J.M."/>
            <person name="Cheong K."/>
            <person name="Shin H.-S."/>
            <person name="Kim S.-B."/>
            <person name="Han K."/>
            <person name="Lee J."/>
            <person name="Park M."/>
            <person name="Lee H.-A."/>
            <person name="Lee H.-Y."/>
            <person name="Lee Y."/>
            <person name="Oh S."/>
            <person name="Lee J.H."/>
            <person name="Choi E."/>
            <person name="Choi E."/>
            <person name="Lee S.E."/>
            <person name="Jeon J."/>
            <person name="Kim H."/>
            <person name="Choi G."/>
            <person name="Song H."/>
            <person name="Lee J."/>
            <person name="Lee S.-C."/>
            <person name="Kwon J.-K."/>
            <person name="Lee H.-Y."/>
            <person name="Koo N."/>
            <person name="Hong Y."/>
            <person name="Kim R.W."/>
            <person name="Kang W.-H."/>
            <person name="Huh J.H."/>
            <person name="Kang B.-C."/>
            <person name="Yang T.-J."/>
            <person name="Lee Y.-H."/>
            <person name="Bennetzen J.L."/>
            <person name="Choi D."/>
        </authorList>
    </citation>
    <scope>NUCLEOTIDE SEQUENCE [LARGE SCALE GENOMIC DNA]</scope>
    <source>
        <strain evidence="2">cv. PBC81</strain>
    </source>
</reference>
<dbReference type="Gene3D" id="1.25.40.10">
    <property type="entry name" value="Tetratricopeptide repeat domain"/>
    <property type="match status" value="1"/>
</dbReference>
<sequence length="164" mass="18676">MKILGVEIQYMIRLVGFDPIDNDLSDDFILSVAKAKRSKVPKGSFIFSFMNESKGYYAQAISCYNEVLRIDLVNTDRLAKRGNAYIEIDRVDEAMFLHNIGARLLSTRASFAPMSAPQRHHFKPHLIPSRVPTPYPESQVEYQGITVIIIIGRELVLPHLLQWA</sequence>
<dbReference type="OrthoDB" id="1328751at2759"/>
<keyword evidence="2" id="KW-1185">Reference proteome</keyword>
<reference evidence="1 2" key="1">
    <citation type="journal article" date="2017" name="Genome Biol.">
        <title>New reference genome sequences of hot pepper reveal the massive evolution of plant disease-resistance genes by retroduplication.</title>
        <authorList>
            <person name="Kim S."/>
            <person name="Park J."/>
            <person name="Yeom S.I."/>
            <person name="Kim Y.M."/>
            <person name="Seo E."/>
            <person name="Kim K.T."/>
            <person name="Kim M.S."/>
            <person name="Lee J.M."/>
            <person name="Cheong K."/>
            <person name="Shin H.S."/>
            <person name="Kim S.B."/>
            <person name="Han K."/>
            <person name="Lee J."/>
            <person name="Park M."/>
            <person name="Lee H.A."/>
            <person name="Lee H.Y."/>
            <person name="Lee Y."/>
            <person name="Oh S."/>
            <person name="Lee J.H."/>
            <person name="Choi E."/>
            <person name="Choi E."/>
            <person name="Lee S.E."/>
            <person name="Jeon J."/>
            <person name="Kim H."/>
            <person name="Choi G."/>
            <person name="Song H."/>
            <person name="Lee J."/>
            <person name="Lee S.C."/>
            <person name="Kwon J.K."/>
            <person name="Lee H.Y."/>
            <person name="Koo N."/>
            <person name="Hong Y."/>
            <person name="Kim R.W."/>
            <person name="Kang W.H."/>
            <person name="Huh J.H."/>
            <person name="Kang B.C."/>
            <person name="Yang T.J."/>
            <person name="Lee Y.H."/>
            <person name="Bennetzen J.L."/>
            <person name="Choi D."/>
        </authorList>
    </citation>
    <scope>NUCLEOTIDE SEQUENCE [LARGE SCALE GENOMIC DNA]</scope>
    <source>
        <strain evidence="2">cv. PBC81</strain>
    </source>
</reference>
<dbReference type="Proteomes" id="UP000224567">
    <property type="component" value="Unassembled WGS sequence"/>
</dbReference>
<accession>A0A2G2X296</accession>
<name>A0A2G2X296_CAPBA</name>
<protein>
    <submittedName>
        <fullName evidence="1">Uncharacterized protein</fullName>
    </submittedName>
</protein>
<dbReference type="STRING" id="33114.A0A2G2X296"/>
<comment type="caution">
    <text evidence="1">The sequence shown here is derived from an EMBL/GenBank/DDBJ whole genome shotgun (WGS) entry which is preliminary data.</text>
</comment>